<dbReference type="EMBL" id="JACYXT010000001">
    <property type="protein sequence ID" value="MBD9721948.1"/>
    <property type="molecule type" value="Genomic_DNA"/>
</dbReference>
<protein>
    <submittedName>
        <fullName evidence="1">PRL2-8</fullName>
    </submittedName>
</protein>
<proteinExistence type="predicted"/>
<dbReference type="GeneID" id="79929239"/>
<sequence length="46" mass="4983">MPKECSQCVEHARLHAGNWLGIGRDNAPCPPCEDHAANGCPGINRR</sequence>
<evidence type="ECO:0000313" key="1">
    <source>
        <dbReference type="EMBL" id="MBD9721948.1"/>
    </source>
</evidence>
<dbReference type="RefSeq" id="WP_192359005.1">
    <property type="nucleotide sequence ID" value="NZ_CP119182.1"/>
</dbReference>
<organism evidence="1 2">
    <name type="scientific">Streptomyces caniscabiei</name>
    <dbReference type="NCBI Taxonomy" id="2746961"/>
    <lineage>
        <taxon>Bacteria</taxon>
        <taxon>Bacillati</taxon>
        <taxon>Actinomycetota</taxon>
        <taxon>Actinomycetes</taxon>
        <taxon>Kitasatosporales</taxon>
        <taxon>Streptomycetaceae</taxon>
        <taxon>Streptomyces</taxon>
    </lineage>
</organism>
<dbReference type="AlphaFoldDB" id="A0A927QCT9"/>
<comment type="caution">
    <text evidence="1">The sequence shown here is derived from an EMBL/GenBank/DDBJ whole genome shotgun (WGS) entry which is preliminary data.</text>
</comment>
<dbReference type="Proteomes" id="UP000661025">
    <property type="component" value="Unassembled WGS sequence"/>
</dbReference>
<reference evidence="1" key="1">
    <citation type="submission" date="2020-09" db="EMBL/GenBank/DDBJ databases">
        <title>Streptomyces canutascabiei sp. nov., which causes potato common scab and is distributed across the world.</title>
        <authorList>
            <person name="Nguyen H.P."/>
            <person name="Weisberg A.J."/>
            <person name="Chang J.H."/>
            <person name="Clarke C.R."/>
        </authorList>
    </citation>
    <scope>NUCLEOTIDE SEQUENCE</scope>
    <source>
        <strain evidence="1">ID-01-6.2a</strain>
    </source>
</reference>
<name>A0A927QCT9_9ACTN</name>
<gene>
    <name evidence="1" type="ORF">IHE70_01545</name>
</gene>
<evidence type="ECO:0000313" key="2">
    <source>
        <dbReference type="Proteomes" id="UP000661025"/>
    </source>
</evidence>
<accession>A0A927QCT9</accession>